<dbReference type="RefSeq" id="WP_343066674.1">
    <property type="nucleotide sequence ID" value="NZ_JACIEZ010000003.1"/>
</dbReference>
<evidence type="ECO:0000259" key="1">
    <source>
        <dbReference type="PROSITE" id="PS50943"/>
    </source>
</evidence>
<protein>
    <submittedName>
        <fullName evidence="2">Transcriptional regulator with XRE-family HTH domain</fullName>
    </submittedName>
</protein>
<sequence>MSVKRSPGTVDQYVGARVKMRRRLIGMSQEKLAEQIGVAFQQVQKYEKGTNRIGASRLMKIAEVLGVPPAFFFQQDAGDASASLDGVETYTNSKALSEFMASKEGLALNRAFAKITDMDMRQKFVALVKSIADGQSNAQFTPAAERGEEPAATVN</sequence>
<reference evidence="2 3" key="1">
    <citation type="submission" date="2020-08" db="EMBL/GenBank/DDBJ databases">
        <title>Genomic Encyclopedia of Type Strains, Phase IV (KMG-IV): sequencing the most valuable type-strain genomes for metagenomic binning, comparative biology and taxonomic classification.</title>
        <authorList>
            <person name="Goeker M."/>
        </authorList>
    </citation>
    <scope>NUCLEOTIDE SEQUENCE [LARGE SCALE GENOMIC DNA]</scope>
    <source>
        <strain evidence="2 3">DSM 29853</strain>
    </source>
</reference>
<gene>
    <name evidence="2" type="ORF">GGR23_002213</name>
</gene>
<evidence type="ECO:0000313" key="3">
    <source>
        <dbReference type="Proteomes" id="UP000528286"/>
    </source>
</evidence>
<keyword evidence="3" id="KW-1185">Reference proteome</keyword>
<dbReference type="CDD" id="cd00093">
    <property type="entry name" value="HTH_XRE"/>
    <property type="match status" value="1"/>
</dbReference>
<dbReference type="AlphaFoldDB" id="A0A7W6J582"/>
<dbReference type="InterPro" id="IPR001387">
    <property type="entry name" value="Cro/C1-type_HTH"/>
</dbReference>
<dbReference type="SUPFAM" id="SSF47413">
    <property type="entry name" value="lambda repressor-like DNA-binding domains"/>
    <property type="match status" value="1"/>
</dbReference>
<evidence type="ECO:0000313" key="2">
    <source>
        <dbReference type="EMBL" id="MBB4065026.1"/>
    </source>
</evidence>
<name>A0A7W6J582_9HYPH</name>
<dbReference type="SMART" id="SM00530">
    <property type="entry name" value="HTH_XRE"/>
    <property type="match status" value="1"/>
</dbReference>
<dbReference type="InterPro" id="IPR010982">
    <property type="entry name" value="Lambda_DNA-bd_dom_sf"/>
</dbReference>
<accession>A0A7W6J582</accession>
<proteinExistence type="predicted"/>
<dbReference type="InterPro" id="IPR052345">
    <property type="entry name" value="Rad_response_metalloprotease"/>
</dbReference>
<organism evidence="2 3">
    <name type="scientific">Gellertiella hungarica</name>
    <dbReference type="NCBI Taxonomy" id="1572859"/>
    <lineage>
        <taxon>Bacteria</taxon>
        <taxon>Pseudomonadati</taxon>
        <taxon>Pseudomonadota</taxon>
        <taxon>Alphaproteobacteria</taxon>
        <taxon>Hyphomicrobiales</taxon>
        <taxon>Rhizobiaceae</taxon>
        <taxon>Gellertiella</taxon>
    </lineage>
</organism>
<dbReference type="Proteomes" id="UP000528286">
    <property type="component" value="Unassembled WGS sequence"/>
</dbReference>
<dbReference type="GO" id="GO:0003677">
    <property type="term" value="F:DNA binding"/>
    <property type="evidence" value="ECO:0007669"/>
    <property type="project" value="InterPro"/>
</dbReference>
<dbReference type="PROSITE" id="PS50943">
    <property type="entry name" value="HTH_CROC1"/>
    <property type="match status" value="1"/>
</dbReference>
<feature type="domain" description="HTH cro/C1-type" evidence="1">
    <location>
        <begin position="18"/>
        <end position="72"/>
    </location>
</feature>
<dbReference type="PANTHER" id="PTHR43236">
    <property type="entry name" value="ANTITOXIN HIGA1"/>
    <property type="match status" value="1"/>
</dbReference>
<dbReference type="PANTHER" id="PTHR43236:SF1">
    <property type="entry name" value="BLL7220 PROTEIN"/>
    <property type="match status" value="1"/>
</dbReference>
<dbReference type="EMBL" id="JACIEZ010000003">
    <property type="protein sequence ID" value="MBB4065026.1"/>
    <property type="molecule type" value="Genomic_DNA"/>
</dbReference>
<comment type="caution">
    <text evidence="2">The sequence shown here is derived from an EMBL/GenBank/DDBJ whole genome shotgun (WGS) entry which is preliminary data.</text>
</comment>
<dbReference type="Gene3D" id="1.10.260.40">
    <property type="entry name" value="lambda repressor-like DNA-binding domains"/>
    <property type="match status" value="1"/>
</dbReference>
<dbReference type="Pfam" id="PF01381">
    <property type="entry name" value="HTH_3"/>
    <property type="match status" value="1"/>
</dbReference>